<dbReference type="InterPro" id="IPR050114">
    <property type="entry name" value="UPF0173_UPF0282_UlaG_hydrolase"/>
</dbReference>
<comment type="caution">
    <text evidence="3">The sequence shown here is derived from an EMBL/GenBank/DDBJ whole genome shotgun (WGS) entry which is preliminary data.</text>
</comment>
<proteinExistence type="predicted"/>
<dbReference type="InterPro" id="IPR001279">
    <property type="entry name" value="Metallo-B-lactamas"/>
</dbReference>
<dbReference type="InterPro" id="IPR036866">
    <property type="entry name" value="RibonucZ/Hydroxyglut_hydro"/>
</dbReference>
<dbReference type="SMART" id="SM00849">
    <property type="entry name" value="Lactamase_B"/>
    <property type="match status" value="1"/>
</dbReference>
<sequence>MNLQLLRNATQILSANGKTILIDPMLAPKGSYDPFQNTRNNLRNPLVDLPITEDELHTLIAKTDVVLLTHLHLDHWDATARELLPKDITLFCQPANTEAIREAGFTNVIPVHDELVWDDIRISRTGGHHGTGEIGECMGIVSGYVIAYGNDSIYITGDTIWCTEVQDALDKYHPAHVVLNGGAARFITGDPIVMDINDIITVCNYAPKASVYVVHLETANHGTESRADIKAALLAHNLTERCHVPNDGEWFI</sequence>
<evidence type="ECO:0000313" key="3">
    <source>
        <dbReference type="EMBL" id="MBB6129866.1"/>
    </source>
</evidence>
<dbReference type="Proteomes" id="UP000548326">
    <property type="component" value="Unassembled WGS sequence"/>
</dbReference>
<dbReference type="AlphaFoldDB" id="A0A841JJU1"/>
<accession>A0A841JJU1</accession>
<evidence type="ECO:0000256" key="1">
    <source>
        <dbReference type="ARBA" id="ARBA00022801"/>
    </source>
</evidence>
<dbReference type="SUPFAM" id="SSF56281">
    <property type="entry name" value="Metallo-hydrolase/oxidoreductase"/>
    <property type="match status" value="1"/>
</dbReference>
<feature type="domain" description="Metallo-beta-lactamase" evidence="2">
    <location>
        <begin position="6"/>
        <end position="215"/>
    </location>
</feature>
<protein>
    <submittedName>
        <fullName evidence="3">L-ascorbate metabolism protein UlaG (Beta-lactamase superfamily)</fullName>
    </submittedName>
</protein>
<dbReference type="PANTHER" id="PTHR43546:SF9">
    <property type="entry name" value="L-ASCORBATE-6-PHOSPHATE LACTONASE ULAG-RELATED"/>
    <property type="match status" value="1"/>
</dbReference>
<evidence type="ECO:0000259" key="2">
    <source>
        <dbReference type="SMART" id="SM00849"/>
    </source>
</evidence>
<evidence type="ECO:0000313" key="4">
    <source>
        <dbReference type="Proteomes" id="UP000548326"/>
    </source>
</evidence>
<dbReference type="PANTHER" id="PTHR43546">
    <property type="entry name" value="UPF0173 METAL-DEPENDENT HYDROLASE MJ1163-RELATED"/>
    <property type="match status" value="1"/>
</dbReference>
<dbReference type="GO" id="GO:0016787">
    <property type="term" value="F:hydrolase activity"/>
    <property type="evidence" value="ECO:0007669"/>
    <property type="project" value="UniProtKB-KW"/>
</dbReference>
<dbReference type="EMBL" id="JACHCA010000011">
    <property type="protein sequence ID" value="MBB6129866.1"/>
    <property type="molecule type" value="Genomic_DNA"/>
</dbReference>
<dbReference type="Gene3D" id="3.60.15.10">
    <property type="entry name" value="Ribonuclease Z/Hydroxyacylglutathione hydrolase-like"/>
    <property type="match status" value="1"/>
</dbReference>
<dbReference type="RefSeq" id="WP_183588823.1">
    <property type="nucleotide sequence ID" value="NZ_JACHCA010000011.1"/>
</dbReference>
<gene>
    <name evidence="3" type="ORF">HDF22_003998</name>
</gene>
<organism evidence="3 4">
    <name type="scientific">Mucilaginibacter lappiensis</name>
    <dbReference type="NCBI Taxonomy" id="354630"/>
    <lineage>
        <taxon>Bacteria</taxon>
        <taxon>Pseudomonadati</taxon>
        <taxon>Bacteroidota</taxon>
        <taxon>Sphingobacteriia</taxon>
        <taxon>Sphingobacteriales</taxon>
        <taxon>Sphingobacteriaceae</taxon>
        <taxon>Mucilaginibacter</taxon>
    </lineage>
</organism>
<reference evidence="3 4" key="1">
    <citation type="submission" date="2020-08" db="EMBL/GenBank/DDBJ databases">
        <title>Genomic Encyclopedia of Type Strains, Phase IV (KMG-V): Genome sequencing to study the core and pangenomes of soil and plant-associated prokaryotes.</title>
        <authorList>
            <person name="Whitman W."/>
        </authorList>
    </citation>
    <scope>NUCLEOTIDE SEQUENCE [LARGE SCALE GENOMIC DNA]</scope>
    <source>
        <strain evidence="3 4">MP601</strain>
    </source>
</reference>
<dbReference type="Pfam" id="PF12706">
    <property type="entry name" value="Lactamase_B_2"/>
    <property type="match status" value="1"/>
</dbReference>
<name>A0A841JJU1_9SPHI</name>
<keyword evidence="1" id="KW-0378">Hydrolase</keyword>